<comment type="caution">
    <text evidence="2">The sequence shown here is derived from an EMBL/GenBank/DDBJ whole genome shotgun (WGS) entry which is preliminary data.</text>
</comment>
<dbReference type="EMBL" id="LBSJ01000009">
    <property type="protein sequence ID" value="KKQ15850.1"/>
    <property type="molecule type" value="Genomic_DNA"/>
</dbReference>
<evidence type="ECO:0000313" key="3">
    <source>
        <dbReference type="Proteomes" id="UP000034448"/>
    </source>
</evidence>
<dbReference type="SUPFAM" id="SSF142338">
    <property type="entry name" value="CofD-like"/>
    <property type="match status" value="1"/>
</dbReference>
<dbReference type="Pfam" id="PF01933">
    <property type="entry name" value="CofD"/>
    <property type="match status" value="1"/>
</dbReference>
<dbReference type="NCBIfam" id="TIGR01826">
    <property type="entry name" value="CofD_related"/>
    <property type="match status" value="1"/>
</dbReference>
<reference evidence="2 3" key="1">
    <citation type="journal article" date="2015" name="Nature">
        <title>rRNA introns, odd ribosomes, and small enigmatic genomes across a large radiation of phyla.</title>
        <authorList>
            <person name="Brown C.T."/>
            <person name="Hug L.A."/>
            <person name="Thomas B.C."/>
            <person name="Sharon I."/>
            <person name="Castelle C.J."/>
            <person name="Singh A."/>
            <person name="Wilkins M.J."/>
            <person name="Williams K.H."/>
            <person name="Banfield J.F."/>
        </authorList>
    </citation>
    <scope>NUCLEOTIDE SEQUENCE [LARGE SCALE GENOMIC DNA]</scope>
</reference>
<evidence type="ECO:0000256" key="1">
    <source>
        <dbReference type="ARBA" id="ARBA00022490"/>
    </source>
</evidence>
<dbReference type="AlphaFoldDB" id="A0A0G0FPY9"/>
<keyword evidence="1" id="KW-0963">Cytoplasm</keyword>
<sequence>MKKQHKSFVVIGGGTGTFSVLNGLKKFTDHVTAVVSMADSGGSARKERDEWGLLPSSDIRKSLLALADVSAKDSLILRRLFEYRFAKGRGLSGMTFGNLFLVALSNIVDSQTKAIEMASELLRIKGKVLPVTLEKTDLVAHYNNGQIITGEHNIDDPKQKDFPRITKFYTKPQAFVYSQVKKEIETADVIIIGPGGFYTTVIANLVINGVTEAIIKNRGKKIYILNLMTEYGQTYKFTAATFIRQLDKYLPVNVLDYVLINNAPISQDILKRYKRTYAEPVFNDLTGKWPFKVVSADLLSEKIVIKEKGDRLKRSLIRHSPEKIAQICLNLAN</sequence>
<dbReference type="CDD" id="cd07187">
    <property type="entry name" value="YvcK_like"/>
    <property type="match status" value="1"/>
</dbReference>
<dbReference type="InterPro" id="IPR038136">
    <property type="entry name" value="CofD-like_dom_sf"/>
</dbReference>
<protein>
    <recommendedName>
        <fullName evidence="4">Gluconeogenesis factor</fullName>
    </recommendedName>
</protein>
<dbReference type="PANTHER" id="PTHR30135:SF3">
    <property type="entry name" value="GLUCONEOGENESIS FACTOR-RELATED"/>
    <property type="match status" value="1"/>
</dbReference>
<dbReference type="Proteomes" id="UP000034448">
    <property type="component" value="Unassembled WGS sequence"/>
</dbReference>
<dbReference type="Gene3D" id="3.40.50.10680">
    <property type="entry name" value="CofD-like domains"/>
    <property type="match status" value="1"/>
</dbReference>
<dbReference type="InterPro" id="IPR002882">
    <property type="entry name" value="CofD"/>
</dbReference>
<accession>A0A0G0FPY9</accession>
<dbReference type="InterPro" id="IPR010119">
    <property type="entry name" value="Gluconeogen_factor"/>
</dbReference>
<gene>
    <name evidence="2" type="ORF">US28_C0009G0029</name>
</gene>
<organism evidence="2 3">
    <name type="scientific">Candidatus Daviesbacteria bacterium GW2011_GWA1_36_8</name>
    <dbReference type="NCBI Taxonomy" id="1618417"/>
    <lineage>
        <taxon>Bacteria</taxon>
        <taxon>Candidatus Daviesiibacteriota</taxon>
    </lineage>
</organism>
<evidence type="ECO:0000313" key="2">
    <source>
        <dbReference type="EMBL" id="KKQ15850.1"/>
    </source>
</evidence>
<proteinExistence type="predicted"/>
<dbReference type="PANTHER" id="PTHR30135">
    <property type="entry name" value="UNCHARACTERIZED PROTEIN YVCK-RELATED"/>
    <property type="match status" value="1"/>
</dbReference>
<dbReference type="PATRIC" id="fig|1618417.4.peg.424"/>
<dbReference type="GO" id="GO:0043743">
    <property type="term" value="F:LPPG:FO 2-phospho-L-lactate transferase activity"/>
    <property type="evidence" value="ECO:0007669"/>
    <property type="project" value="InterPro"/>
</dbReference>
<evidence type="ECO:0008006" key="4">
    <source>
        <dbReference type="Google" id="ProtNLM"/>
    </source>
</evidence>
<name>A0A0G0FPY9_9BACT</name>